<keyword evidence="2" id="KW-1185">Reference proteome</keyword>
<protein>
    <recommendedName>
        <fullName evidence="3">DUF2283 domain-containing protein</fullName>
    </recommendedName>
</protein>
<proteinExistence type="predicted"/>
<dbReference type="Pfam" id="PF10049">
    <property type="entry name" value="DUF2283"/>
    <property type="match status" value="1"/>
</dbReference>
<sequence length="73" mass="8076">MEAIKILEKKENLNWDYDEEADVLYISVGEPQKALGVDIGEGAVVRYIEATGEVVGLTLIGVKERVLRSLKSN</sequence>
<comment type="caution">
    <text evidence="1">The sequence shown here is derived from an EMBL/GenBank/DDBJ whole genome shotgun (WGS) entry which is preliminary data.</text>
</comment>
<organism evidence="1 2">
    <name type="scientific">Candidatus Brocadia fulgida</name>
    <dbReference type="NCBI Taxonomy" id="380242"/>
    <lineage>
        <taxon>Bacteria</taxon>
        <taxon>Pseudomonadati</taxon>
        <taxon>Planctomycetota</taxon>
        <taxon>Candidatus Brocadiia</taxon>
        <taxon>Candidatus Brocadiales</taxon>
        <taxon>Candidatus Brocadiaceae</taxon>
        <taxon>Candidatus Brocadia</taxon>
    </lineage>
</organism>
<evidence type="ECO:0008006" key="3">
    <source>
        <dbReference type="Google" id="ProtNLM"/>
    </source>
</evidence>
<name>A0A0M2UYY3_9BACT</name>
<dbReference type="Proteomes" id="UP000034954">
    <property type="component" value="Unassembled WGS sequence"/>
</dbReference>
<dbReference type="InterPro" id="IPR019270">
    <property type="entry name" value="DUF2283"/>
</dbReference>
<evidence type="ECO:0000313" key="2">
    <source>
        <dbReference type="Proteomes" id="UP000034954"/>
    </source>
</evidence>
<accession>A0A0M2UYY3</accession>
<reference evidence="1 2" key="1">
    <citation type="journal article" date="2013" name="BMC Microbiol.">
        <title>Identification of the type II cytochrome c maturation pathway in anammox bacteria by comparative genomics.</title>
        <authorList>
            <person name="Ferousi C."/>
            <person name="Speth D.R."/>
            <person name="Reimann J."/>
            <person name="Op den Camp H.J."/>
            <person name="Allen J.W."/>
            <person name="Keltjens J.T."/>
            <person name="Jetten M.S."/>
        </authorList>
    </citation>
    <scope>NUCLEOTIDE SEQUENCE [LARGE SCALE GENOMIC DNA]</scope>
    <source>
        <strain evidence="1">RU1</strain>
    </source>
</reference>
<dbReference type="EMBL" id="LAQJ01000169">
    <property type="protein sequence ID" value="KKO19684.1"/>
    <property type="molecule type" value="Genomic_DNA"/>
</dbReference>
<gene>
    <name evidence="1" type="ORF">BROFUL_01616</name>
</gene>
<evidence type="ECO:0000313" key="1">
    <source>
        <dbReference type="EMBL" id="KKO19684.1"/>
    </source>
</evidence>
<dbReference type="AlphaFoldDB" id="A0A0M2UYY3"/>